<dbReference type="RefSeq" id="WP_096409881.1">
    <property type="nucleotide sequence ID" value="NZ_AP017372.2"/>
</dbReference>
<dbReference type="PANTHER" id="PTHR13799:SF14">
    <property type="entry name" value="GTP CYCLOHYDROLASE 1 TYPE 2 HOMOLOG"/>
    <property type="match status" value="1"/>
</dbReference>
<dbReference type="Proteomes" id="UP000218890">
    <property type="component" value="Chromosome"/>
</dbReference>
<feature type="binding site" evidence="3">
    <location>
        <position position="65"/>
    </location>
    <ligand>
        <name>a divalent metal cation</name>
        <dbReference type="ChEBI" id="CHEBI:60240"/>
        <label>1</label>
    </ligand>
</feature>
<evidence type="ECO:0000256" key="2">
    <source>
        <dbReference type="ARBA" id="ARBA00022723"/>
    </source>
</evidence>
<organism evidence="4 5">
    <name type="scientific">Halorhodospira halochloris</name>
    <name type="common">Ectothiorhodospira halochloris</name>
    <dbReference type="NCBI Taxonomy" id="1052"/>
    <lineage>
        <taxon>Bacteria</taxon>
        <taxon>Pseudomonadati</taxon>
        <taxon>Pseudomonadota</taxon>
        <taxon>Gammaproteobacteria</taxon>
        <taxon>Chromatiales</taxon>
        <taxon>Ectothiorhodospiraceae</taxon>
        <taxon>Halorhodospira</taxon>
    </lineage>
</organism>
<dbReference type="GO" id="GO:0046872">
    <property type="term" value="F:metal ion binding"/>
    <property type="evidence" value="ECO:0007669"/>
    <property type="project" value="UniProtKB-KW"/>
</dbReference>
<feature type="binding site" evidence="3">
    <location>
        <position position="224"/>
    </location>
    <ligand>
        <name>a divalent metal cation</name>
        <dbReference type="ChEBI" id="CHEBI:60240"/>
        <label>1</label>
    </ligand>
</feature>
<comment type="similarity">
    <text evidence="1">Belongs to the GTP cyclohydrolase I type 2/NIF3 family.</text>
</comment>
<evidence type="ECO:0008006" key="6">
    <source>
        <dbReference type="Google" id="ProtNLM"/>
    </source>
</evidence>
<accession>A0A0X8XAN3</accession>
<evidence type="ECO:0000256" key="3">
    <source>
        <dbReference type="PIRSR" id="PIRSR602678-1"/>
    </source>
</evidence>
<feature type="binding site" evidence="3">
    <location>
        <position position="220"/>
    </location>
    <ligand>
        <name>a divalent metal cation</name>
        <dbReference type="ChEBI" id="CHEBI:60240"/>
        <label>1</label>
    </ligand>
</feature>
<dbReference type="InterPro" id="IPR002678">
    <property type="entry name" value="DUF34/NIF3"/>
</dbReference>
<dbReference type="KEGG" id="hhk:HH1059_18420"/>
<dbReference type="Pfam" id="PF01784">
    <property type="entry name" value="DUF34_NIF3"/>
    <property type="match status" value="1"/>
</dbReference>
<evidence type="ECO:0000313" key="4">
    <source>
        <dbReference type="EMBL" id="BAU58531.1"/>
    </source>
</evidence>
<dbReference type="EMBL" id="AP017372">
    <property type="protein sequence ID" value="BAU58531.1"/>
    <property type="molecule type" value="Genomic_DNA"/>
</dbReference>
<dbReference type="NCBIfam" id="TIGR00486">
    <property type="entry name" value="YbgI_SA1388"/>
    <property type="match status" value="1"/>
</dbReference>
<feature type="binding site" evidence="3">
    <location>
        <position position="102"/>
    </location>
    <ligand>
        <name>a divalent metal cation</name>
        <dbReference type="ChEBI" id="CHEBI:60240"/>
        <label>1</label>
    </ligand>
</feature>
<dbReference type="OrthoDB" id="9800881at2"/>
<dbReference type="SUPFAM" id="SSF102705">
    <property type="entry name" value="NIF3 (NGG1p interacting factor 3)-like"/>
    <property type="match status" value="1"/>
</dbReference>
<reference evidence="4" key="1">
    <citation type="submission" date="2016-02" db="EMBL/GenBank/DDBJ databases">
        <title>Halorhodospira halochloris DSM-1059 complete genome, version 2.</title>
        <authorList>
            <person name="Tsukatani Y."/>
        </authorList>
    </citation>
    <scope>NUCLEOTIDE SEQUENCE</scope>
    <source>
        <strain evidence="4">DSM 1059</strain>
    </source>
</reference>
<evidence type="ECO:0000313" key="5">
    <source>
        <dbReference type="Proteomes" id="UP000218890"/>
    </source>
</evidence>
<keyword evidence="2 3" id="KW-0479">Metal-binding</keyword>
<name>A0A0X8XAN3_HALHR</name>
<dbReference type="PANTHER" id="PTHR13799">
    <property type="entry name" value="NGG1 INTERACTING FACTOR 3"/>
    <property type="match status" value="1"/>
</dbReference>
<gene>
    <name evidence="4" type="ORF">HH1059_18420</name>
</gene>
<dbReference type="Gene3D" id="3.40.1390.30">
    <property type="entry name" value="NIF3 (NGG1p interacting factor 3)-like"/>
    <property type="match status" value="2"/>
</dbReference>
<keyword evidence="5" id="KW-1185">Reference proteome</keyword>
<sequence>MLHRDQLEAYLNDYLSVESISDYAPNGLQVEGREEIGRLVTGVSACASLLEKAEAAKADAILVHHGYFWKGEENRIVGYKARRLRRLLCSGMNLFAYHLPLDVHLEVGNNAALGDMLELTNESRYSIKGIPDLLWFGVPGQELSANQLSQRLESVLGQAPLHVGSGPGLIRRIAWCSGGAERLIEQACAYGADAFISGEISEPIPHIAREAGIHYFAAGHHATERGGVQRLGEHIAAKFDIDHQYIEIANPA</sequence>
<proteinExistence type="inferred from homology"/>
<dbReference type="GO" id="GO:0005737">
    <property type="term" value="C:cytoplasm"/>
    <property type="evidence" value="ECO:0007669"/>
    <property type="project" value="TreeGrafter"/>
</dbReference>
<feature type="binding site" evidence="3">
    <location>
        <position position="64"/>
    </location>
    <ligand>
        <name>a divalent metal cation</name>
        <dbReference type="ChEBI" id="CHEBI:60240"/>
        <label>2</label>
    </ligand>
</feature>
<dbReference type="InterPro" id="IPR036069">
    <property type="entry name" value="DUF34/NIF3_sf"/>
</dbReference>
<protein>
    <recommendedName>
        <fullName evidence="6">Nif3-like dinuclear metal center hexameric protein</fullName>
    </recommendedName>
</protein>
<dbReference type="AlphaFoldDB" id="A0A0X8XAN3"/>
<evidence type="ECO:0000256" key="1">
    <source>
        <dbReference type="ARBA" id="ARBA00006964"/>
    </source>
</evidence>